<feature type="binding site" evidence="14">
    <location>
        <position position="845"/>
    </location>
    <ligand>
        <name>ATP</name>
        <dbReference type="ChEBI" id="CHEBI:30616"/>
    </ligand>
</feature>
<keyword evidence="4 16" id="KW-0812">Transmembrane</keyword>
<feature type="binding site" evidence="15">
    <location>
        <position position="841"/>
    </location>
    <ligand>
        <name>Mg(2+)</name>
        <dbReference type="ChEBI" id="CHEBI:18420"/>
    </ligand>
</feature>
<accession>F0ZJC8</accession>
<dbReference type="SFLD" id="SFLDS00003">
    <property type="entry name" value="Haloacid_Dehalogenase"/>
    <property type="match status" value="1"/>
</dbReference>
<feature type="active site" description="4-aspartylphosphate intermediate" evidence="13">
    <location>
        <position position="448"/>
    </location>
</feature>
<feature type="binding site" evidence="14">
    <location>
        <position position="727"/>
    </location>
    <ligand>
        <name>ATP</name>
        <dbReference type="ChEBI" id="CHEBI:30616"/>
    </ligand>
</feature>
<dbReference type="GO" id="GO:0140326">
    <property type="term" value="F:ATPase-coupled intramembrane lipid transporter activity"/>
    <property type="evidence" value="ECO:0000318"/>
    <property type="project" value="GO_Central"/>
</dbReference>
<dbReference type="Pfam" id="PF16209">
    <property type="entry name" value="PhoLip_ATPase_N"/>
    <property type="match status" value="1"/>
</dbReference>
<feature type="binding site" evidence="14">
    <location>
        <position position="844"/>
    </location>
    <ligand>
        <name>ATP</name>
        <dbReference type="ChEBI" id="CHEBI:30616"/>
    </ligand>
</feature>
<evidence type="ECO:0000256" key="11">
    <source>
        <dbReference type="ARBA" id="ARBA00023136"/>
    </source>
</evidence>
<feature type="region of interest" description="Disordered" evidence="17">
    <location>
        <begin position="484"/>
        <end position="505"/>
    </location>
</feature>
<keyword evidence="11 16" id="KW-0472">Membrane</keyword>
<dbReference type="SUPFAM" id="SSF81660">
    <property type="entry name" value="Metal cation-transporting ATPase, ATP-binding domain N"/>
    <property type="match status" value="1"/>
</dbReference>
<feature type="transmembrane region" description="Helical" evidence="16">
    <location>
        <begin position="305"/>
        <end position="327"/>
    </location>
</feature>
<dbReference type="FunCoup" id="F0ZJC8">
    <property type="interactions" value="4"/>
</dbReference>
<comment type="subcellular location">
    <subcellularLocation>
        <location evidence="2">Endomembrane system</location>
    </subcellularLocation>
    <subcellularLocation>
        <location evidence="1 16">Membrane</location>
        <topology evidence="1 16">Multi-pass membrane protein</topology>
    </subcellularLocation>
</comment>
<evidence type="ECO:0000256" key="17">
    <source>
        <dbReference type="SAM" id="MobiDB-lite"/>
    </source>
</evidence>
<dbReference type="Gene3D" id="3.40.50.1000">
    <property type="entry name" value="HAD superfamily/HAD-like"/>
    <property type="match status" value="1"/>
</dbReference>
<feature type="binding site" evidence="14">
    <location>
        <position position="645"/>
    </location>
    <ligand>
        <name>ATP</name>
        <dbReference type="ChEBI" id="CHEBI:30616"/>
    </ligand>
</feature>
<evidence type="ECO:0000313" key="22">
    <source>
        <dbReference type="Proteomes" id="UP000001064"/>
    </source>
</evidence>
<keyword evidence="7 14" id="KW-0067">ATP-binding</keyword>
<evidence type="ECO:0000256" key="14">
    <source>
        <dbReference type="PIRSR" id="PIRSR606539-2"/>
    </source>
</evidence>
<keyword evidence="5 15" id="KW-0479">Metal-binding</keyword>
<dbReference type="FunFam" id="3.40.50.1000:FF:000014">
    <property type="entry name" value="Phospholipid-transporting ATPase"/>
    <property type="match status" value="1"/>
</dbReference>
<dbReference type="InterPro" id="IPR023299">
    <property type="entry name" value="ATPase_P-typ_cyto_dom_N"/>
</dbReference>
<dbReference type="InParanoid" id="F0ZJC8"/>
<feature type="binding site" evidence="14">
    <location>
        <position position="449"/>
    </location>
    <ligand>
        <name>ATP</name>
        <dbReference type="ChEBI" id="CHEBI:30616"/>
    </ligand>
</feature>
<keyword evidence="8 15" id="KW-0460">Magnesium</keyword>
<dbReference type="VEuPathDB" id="AmoebaDB:DICPUDRAFT_32597"/>
<name>F0ZJC8_DICPU</name>
<dbReference type="InterPro" id="IPR032631">
    <property type="entry name" value="P-type_ATPase_N"/>
</dbReference>
<comment type="similarity">
    <text evidence="3 16">Belongs to the cation transport ATPase (P-type) (TC 3.A.3) family. Type IV subfamily.</text>
</comment>
<keyword evidence="10 16" id="KW-1133">Transmembrane helix</keyword>
<reference evidence="22" key="1">
    <citation type="journal article" date="2011" name="Genome Biol.">
        <title>Comparative genomics of the social amoebae Dictyostelium discoideum and Dictyostelium purpureum.</title>
        <authorList>
            <consortium name="US DOE Joint Genome Institute (JGI-PGF)"/>
            <person name="Sucgang R."/>
            <person name="Kuo A."/>
            <person name="Tian X."/>
            <person name="Salerno W."/>
            <person name="Parikh A."/>
            <person name="Feasley C.L."/>
            <person name="Dalin E."/>
            <person name="Tu H."/>
            <person name="Huang E."/>
            <person name="Barry K."/>
            <person name="Lindquist E."/>
            <person name="Shapiro H."/>
            <person name="Bruce D."/>
            <person name="Schmutz J."/>
            <person name="Salamov A."/>
            <person name="Fey P."/>
            <person name="Gaudet P."/>
            <person name="Anjard C."/>
            <person name="Babu M.M."/>
            <person name="Basu S."/>
            <person name="Bushmanova Y."/>
            <person name="van der Wel H."/>
            <person name="Katoh-Kurasawa M."/>
            <person name="Dinh C."/>
            <person name="Coutinho P.M."/>
            <person name="Saito T."/>
            <person name="Elias M."/>
            <person name="Schaap P."/>
            <person name="Kay R.R."/>
            <person name="Henrissat B."/>
            <person name="Eichinger L."/>
            <person name="Rivero F."/>
            <person name="Putnam N.H."/>
            <person name="West C.M."/>
            <person name="Loomis W.F."/>
            <person name="Chisholm R.L."/>
            <person name="Shaulsky G."/>
            <person name="Strassmann J.E."/>
            <person name="Queller D.C."/>
            <person name="Kuspa A."/>
            <person name="Grigoriev I.V."/>
        </authorList>
    </citation>
    <scope>NUCLEOTIDE SEQUENCE [LARGE SCALE GENOMIC DNA]</scope>
    <source>
        <strain evidence="22">QSDP1</strain>
    </source>
</reference>
<dbReference type="KEGG" id="dpp:DICPUDRAFT_32597"/>
<dbReference type="InterPro" id="IPR018303">
    <property type="entry name" value="ATPase_P-typ_P_site"/>
</dbReference>
<dbReference type="NCBIfam" id="TIGR01494">
    <property type="entry name" value="ATPase_P-type"/>
    <property type="match status" value="1"/>
</dbReference>
<feature type="binding site" evidence="15">
    <location>
        <position position="845"/>
    </location>
    <ligand>
        <name>Mg(2+)</name>
        <dbReference type="ChEBI" id="CHEBI:18420"/>
    </ligand>
</feature>
<evidence type="ECO:0000256" key="13">
    <source>
        <dbReference type="PIRSR" id="PIRSR606539-1"/>
    </source>
</evidence>
<evidence type="ECO:0000256" key="1">
    <source>
        <dbReference type="ARBA" id="ARBA00004141"/>
    </source>
</evidence>
<evidence type="ECO:0000256" key="2">
    <source>
        <dbReference type="ARBA" id="ARBA00004308"/>
    </source>
</evidence>
<dbReference type="Gene3D" id="2.70.150.10">
    <property type="entry name" value="Calcium-transporting ATPase, cytoplasmic transduction domain A"/>
    <property type="match status" value="1"/>
</dbReference>
<feature type="binding site" evidence="14">
    <location>
        <position position="821"/>
    </location>
    <ligand>
        <name>ATP</name>
        <dbReference type="ChEBI" id="CHEBI:30616"/>
    </ligand>
</feature>
<evidence type="ECO:0000256" key="9">
    <source>
        <dbReference type="ARBA" id="ARBA00022967"/>
    </source>
</evidence>
<evidence type="ECO:0000256" key="3">
    <source>
        <dbReference type="ARBA" id="ARBA00008109"/>
    </source>
</evidence>
<evidence type="ECO:0000256" key="16">
    <source>
        <dbReference type="RuleBase" id="RU362033"/>
    </source>
</evidence>
<feature type="binding site" evidence="14">
    <location>
        <position position="544"/>
    </location>
    <ligand>
        <name>ATP</name>
        <dbReference type="ChEBI" id="CHEBI:30616"/>
    </ligand>
</feature>
<dbReference type="GeneID" id="10500398"/>
<dbReference type="GO" id="GO:0005524">
    <property type="term" value="F:ATP binding"/>
    <property type="evidence" value="ECO:0007669"/>
    <property type="project" value="UniProtKB-UniRule"/>
</dbReference>
<dbReference type="InterPro" id="IPR044492">
    <property type="entry name" value="P_typ_ATPase_HD_dom"/>
</dbReference>
<dbReference type="GO" id="GO:0016887">
    <property type="term" value="F:ATP hydrolysis activity"/>
    <property type="evidence" value="ECO:0007669"/>
    <property type="project" value="InterPro"/>
</dbReference>
<feature type="transmembrane region" description="Helical" evidence="16">
    <location>
        <begin position="1089"/>
        <end position="1107"/>
    </location>
</feature>
<dbReference type="NCBIfam" id="TIGR01652">
    <property type="entry name" value="ATPase-Plipid"/>
    <property type="match status" value="1"/>
</dbReference>
<feature type="domain" description="P-type ATPase C-terminal" evidence="20">
    <location>
        <begin position="867"/>
        <end position="1117"/>
    </location>
</feature>
<evidence type="ECO:0000256" key="4">
    <source>
        <dbReference type="ARBA" id="ARBA00022692"/>
    </source>
</evidence>
<dbReference type="InterPro" id="IPR036412">
    <property type="entry name" value="HAD-like_sf"/>
</dbReference>
<feature type="binding site" evidence="15">
    <location>
        <position position="450"/>
    </location>
    <ligand>
        <name>Mg(2+)</name>
        <dbReference type="ChEBI" id="CHEBI:18420"/>
    </ligand>
</feature>
<dbReference type="InterPro" id="IPR023214">
    <property type="entry name" value="HAD_sf"/>
</dbReference>
<evidence type="ECO:0000313" key="21">
    <source>
        <dbReference type="EMBL" id="EGC35956.1"/>
    </source>
</evidence>
<feature type="binding site" evidence="14">
    <location>
        <position position="448"/>
    </location>
    <ligand>
        <name>ATP</name>
        <dbReference type="ChEBI" id="CHEBI:30616"/>
    </ligand>
</feature>
<feature type="domain" description="P-type ATPase N-terminal" evidence="19">
    <location>
        <begin position="34"/>
        <end position="95"/>
    </location>
</feature>
<feature type="binding site" evidence="14">
    <location>
        <position position="609"/>
    </location>
    <ligand>
        <name>ATP</name>
        <dbReference type="ChEBI" id="CHEBI:30616"/>
    </ligand>
</feature>
<dbReference type="InterPro" id="IPR001757">
    <property type="entry name" value="P_typ_ATPase"/>
</dbReference>
<evidence type="ECO:0000256" key="15">
    <source>
        <dbReference type="PIRSR" id="PIRSR606539-3"/>
    </source>
</evidence>
<feature type="transmembrane region" description="Helical" evidence="16">
    <location>
        <begin position="1047"/>
        <end position="1069"/>
    </location>
</feature>
<evidence type="ECO:0000256" key="5">
    <source>
        <dbReference type="ARBA" id="ARBA00022723"/>
    </source>
</evidence>
<dbReference type="SFLD" id="SFLDF00027">
    <property type="entry name" value="p-type_atpase"/>
    <property type="match status" value="1"/>
</dbReference>
<dbReference type="Pfam" id="PF08282">
    <property type="entry name" value="Hydrolase_3"/>
    <property type="match status" value="1"/>
</dbReference>
<dbReference type="FunFam" id="3.40.1110.10:FF:000221">
    <property type="entry name" value="Phospholipid-transporting ATPase"/>
    <property type="match status" value="1"/>
</dbReference>
<feature type="binding site" evidence="14">
    <location>
        <position position="585"/>
    </location>
    <ligand>
        <name>ATP</name>
        <dbReference type="ChEBI" id="CHEBI:30616"/>
    </ligand>
</feature>
<feature type="domain" description="P-type ATPase A" evidence="18">
    <location>
        <begin position="131"/>
        <end position="189"/>
    </location>
</feature>
<dbReference type="PROSITE" id="PS00154">
    <property type="entry name" value="ATPASE_E1_E2"/>
    <property type="match status" value="1"/>
</dbReference>
<feature type="binding site" evidence="15">
    <location>
        <position position="448"/>
    </location>
    <ligand>
        <name>Mg(2+)</name>
        <dbReference type="ChEBI" id="CHEBI:18420"/>
    </ligand>
</feature>
<dbReference type="eggNOG" id="KOG0206">
    <property type="taxonomic scope" value="Eukaryota"/>
</dbReference>
<dbReference type="GO" id="GO:0045332">
    <property type="term" value="P:phospholipid translocation"/>
    <property type="evidence" value="ECO:0000318"/>
    <property type="project" value="GO_Central"/>
</dbReference>
<dbReference type="Proteomes" id="UP000001064">
    <property type="component" value="Unassembled WGS sequence"/>
</dbReference>
<dbReference type="OrthoDB" id="377733at2759"/>
<feature type="compositionally biased region" description="Polar residues" evidence="17">
    <location>
        <begin position="484"/>
        <end position="503"/>
    </location>
</feature>
<evidence type="ECO:0000256" key="10">
    <source>
        <dbReference type="ARBA" id="ARBA00022989"/>
    </source>
</evidence>
<evidence type="ECO:0000256" key="6">
    <source>
        <dbReference type="ARBA" id="ARBA00022741"/>
    </source>
</evidence>
<feature type="transmembrane region" description="Helical" evidence="16">
    <location>
        <begin position="978"/>
        <end position="1003"/>
    </location>
</feature>
<dbReference type="PANTHER" id="PTHR24092:SF161">
    <property type="entry name" value="PHOSPHOLIPID-TRANSPORTING ATPASE"/>
    <property type="match status" value="1"/>
</dbReference>
<dbReference type="EC" id="7.6.2.1" evidence="16"/>
<keyword evidence="9 16" id="KW-1278">Translocase</keyword>
<evidence type="ECO:0000259" key="18">
    <source>
        <dbReference type="Pfam" id="PF00122"/>
    </source>
</evidence>
<dbReference type="InterPro" id="IPR023298">
    <property type="entry name" value="ATPase_P-typ_TM_dom_sf"/>
</dbReference>
<comment type="cofactor">
    <cofactor evidence="15">
        <name>Mg(2+)</name>
        <dbReference type="ChEBI" id="CHEBI:18420"/>
    </cofactor>
</comment>
<dbReference type="SUPFAM" id="SSF56784">
    <property type="entry name" value="HAD-like"/>
    <property type="match status" value="1"/>
</dbReference>
<keyword evidence="22" id="KW-1185">Reference proteome</keyword>
<sequence length="1138" mass="131016">MIKIKKIKNNLNKKKQRLSYPIIEIDSNKIKDNISNQYFNNGFSSNEISTTKYTRYNFIIKNLLEQFKKLTNIYFIVIAIITLIPEVSPLGPETTLLPLGFVLGVTMIKDGFEDYRRYQADTASNSRSYEVYNREKKEFESIKSKSIRVGDIIKLNNDQSIPADILVLKTPIEDGVCYVETSQLDGETNLKIFKAIKATNNLNEFDEILDYDNNNFNLKVECELPNNNLYKFKGKFSLENVQSGISCQESISEKQLLLRGSKLRNLPNSLYGLVVYCGKDTKLSLNQKSPPSKYSSIEKKISKSVLGIFAFKIVLVIISTIIGSKVANDTTNKSWYLWMGDEDPDSLGIVIVKTFVAYFANLSFLVPMSLMVTLEVVKVSQGKFMEWDLLMSYKEKRYRNQNKIKNQQYSTIELEENNEYQNSSNKYMSVKNSNLNDELALVKYIFSDKTGTLTENKMVFSKCSINGKVYNNAMRSQLSNELFNNEDNNDSFKNSPTSISSNKEPTDHQKYISEFLLNMCICNSAICEIDKDSNEVYQSQSPDEISLLECAKINRYQFKSRSTSEIKIKILNTEKVFQLLAVMDFTSERRRMSVCVRDPETMKIFIYTKGADSIMIEKLSNMEKQSDLLIKTKEHIQQFSTEGLRTLILAMKEIPQNYFDQWFIEYNQALQLIEDRDERLNELYEQLEIDLCLIGCTAIEDKLQNGVPESIEYLLKANIKIWVITGDKQETAINIGYSCKLLNPKNHLIIINIKSQEECKQLLLSINEKYLNQSEMDKKDISIVVDGESLIYILKDFQEEFLKISSKCHSLICCRTTPIQKALVVRMVKKNTKEICLSIGDGANDVSMIQEAHIGVGIMGHEGTQAARASDYSILRFRHLVRLISVHGRYSIIRNSACIKYSFYKNVTFFFISFLFSIHSGWSSQTFYEDALITTFNTVITSAPPYFMALFEKDVNERVIEKNPQLFKEVQSGKQFKYLTIVKSIIGGLYHSVAMYFGLYLLVNNDDIVNQYGKMGGLTMMASFCSAYAVITILLKAALDIKYWNFIVHIGIWGSLFIYIMVAIITSAMLDAIPSSYYVYYFDLSLLKFYLMIIIMIFICLVPNFSYKYIKRQLYPKESTILQENYILNRNKIKKIKL</sequence>
<dbReference type="SFLD" id="SFLDG00002">
    <property type="entry name" value="C1.7:_P-type_atpase_like"/>
    <property type="match status" value="1"/>
</dbReference>
<dbReference type="OMA" id="MDFTSER"/>
<dbReference type="GO" id="GO:0000287">
    <property type="term" value="F:magnesium ion binding"/>
    <property type="evidence" value="ECO:0007669"/>
    <property type="project" value="UniProtKB-UniRule"/>
</dbReference>
<feature type="transmembrane region" description="Helical" evidence="16">
    <location>
        <begin position="347"/>
        <end position="374"/>
    </location>
</feature>
<dbReference type="FunFam" id="3.40.50.1000:FF:000001">
    <property type="entry name" value="Phospholipid-transporting ATPase IC"/>
    <property type="match status" value="1"/>
</dbReference>
<dbReference type="RefSeq" id="XP_003287529.1">
    <property type="nucleotide sequence ID" value="XM_003287481.1"/>
</dbReference>
<dbReference type="Gene3D" id="3.40.1110.10">
    <property type="entry name" value="Calcium-transporting ATPase, cytoplasmic domain N"/>
    <property type="match status" value="1"/>
</dbReference>
<protein>
    <recommendedName>
        <fullName evidence="16">Phospholipid-transporting ATPase</fullName>
        <ecNumber evidence="16">7.6.2.1</ecNumber>
    </recommendedName>
</protein>
<feature type="binding site" evidence="14">
    <location>
        <position position="450"/>
    </location>
    <ligand>
        <name>ATP</name>
        <dbReference type="ChEBI" id="CHEBI:30616"/>
    </ligand>
</feature>
<dbReference type="Pfam" id="PF16212">
    <property type="entry name" value="PhoLip_ATPase_C"/>
    <property type="match status" value="1"/>
</dbReference>
<dbReference type="PRINTS" id="PR00119">
    <property type="entry name" value="CATATPASE"/>
</dbReference>
<dbReference type="InterPro" id="IPR032630">
    <property type="entry name" value="P_typ_ATPase_c"/>
</dbReference>
<evidence type="ECO:0000259" key="20">
    <source>
        <dbReference type="Pfam" id="PF16212"/>
    </source>
</evidence>
<feature type="transmembrane region" description="Helical" evidence="16">
    <location>
        <begin position="1015"/>
        <end position="1035"/>
    </location>
</feature>
<comment type="catalytic activity">
    <reaction evidence="12 16">
        <text>ATP + H2O + phospholipidSide 1 = ADP + phosphate + phospholipidSide 2.</text>
        <dbReference type="EC" id="7.6.2.1"/>
    </reaction>
</comment>
<gene>
    <name evidence="21" type="ORF">DICPUDRAFT_32597</name>
</gene>
<dbReference type="Pfam" id="PF00122">
    <property type="entry name" value="E1-E2_ATPase"/>
    <property type="match status" value="1"/>
</dbReference>
<evidence type="ECO:0000259" key="19">
    <source>
        <dbReference type="Pfam" id="PF16209"/>
    </source>
</evidence>
<dbReference type="Pfam" id="PF13246">
    <property type="entry name" value="Cation_ATPase"/>
    <property type="match status" value="1"/>
</dbReference>
<evidence type="ECO:0000256" key="8">
    <source>
        <dbReference type="ARBA" id="ARBA00022842"/>
    </source>
</evidence>
<proteinExistence type="inferred from homology"/>
<dbReference type="SUPFAM" id="SSF81653">
    <property type="entry name" value="Calcium ATPase, transduction domain A"/>
    <property type="match status" value="1"/>
</dbReference>
<dbReference type="STRING" id="5786.F0ZJC8"/>
<dbReference type="InterPro" id="IPR059000">
    <property type="entry name" value="ATPase_P-type_domA"/>
</dbReference>
<dbReference type="AlphaFoldDB" id="F0ZJC8"/>
<evidence type="ECO:0000256" key="7">
    <source>
        <dbReference type="ARBA" id="ARBA00022840"/>
    </source>
</evidence>
<feature type="binding site" evidence="14">
    <location>
        <position position="726"/>
    </location>
    <ligand>
        <name>ATP</name>
        <dbReference type="ChEBI" id="CHEBI:30616"/>
    </ligand>
</feature>
<feature type="binding site" evidence="14">
    <location>
        <position position="725"/>
    </location>
    <ligand>
        <name>ATP</name>
        <dbReference type="ChEBI" id="CHEBI:30616"/>
    </ligand>
</feature>
<keyword evidence="6 14" id="KW-0547">Nucleotide-binding</keyword>
<organism evidence="21 22">
    <name type="scientific">Dictyostelium purpureum</name>
    <name type="common">Slime mold</name>
    <dbReference type="NCBI Taxonomy" id="5786"/>
    <lineage>
        <taxon>Eukaryota</taxon>
        <taxon>Amoebozoa</taxon>
        <taxon>Evosea</taxon>
        <taxon>Eumycetozoa</taxon>
        <taxon>Dictyostelia</taxon>
        <taxon>Dictyosteliales</taxon>
        <taxon>Dictyosteliaceae</taxon>
        <taxon>Dictyostelium</taxon>
    </lineage>
</organism>
<dbReference type="SUPFAM" id="SSF81665">
    <property type="entry name" value="Calcium ATPase, transmembrane domain M"/>
    <property type="match status" value="1"/>
</dbReference>
<dbReference type="InterPro" id="IPR006539">
    <property type="entry name" value="P-type_ATPase_IV"/>
</dbReference>
<dbReference type="GO" id="GO:0005886">
    <property type="term" value="C:plasma membrane"/>
    <property type="evidence" value="ECO:0000318"/>
    <property type="project" value="GO_Central"/>
</dbReference>
<dbReference type="InterPro" id="IPR008250">
    <property type="entry name" value="ATPase_P-typ_transduc_dom_A_sf"/>
</dbReference>
<evidence type="ECO:0000256" key="12">
    <source>
        <dbReference type="ARBA" id="ARBA00034036"/>
    </source>
</evidence>
<dbReference type="PANTHER" id="PTHR24092">
    <property type="entry name" value="PROBABLE PHOSPHOLIPID-TRANSPORTING ATPASE"/>
    <property type="match status" value="1"/>
</dbReference>
<feature type="binding site" evidence="14">
    <location>
        <position position="815"/>
    </location>
    <ligand>
        <name>ATP</name>
        <dbReference type="ChEBI" id="CHEBI:30616"/>
    </ligand>
</feature>
<dbReference type="EMBL" id="GL871042">
    <property type="protein sequence ID" value="EGC35956.1"/>
    <property type="molecule type" value="Genomic_DNA"/>
</dbReference>